<dbReference type="PANTHER" id="PTHR47723:SF19">
    <property type="entry name" value="POLYNUCLEOTIDYL TRANSFERASE, RIBONUCLEASE H-LIKE SUPERFAMILY PROTEIN"/>
    <property type="match status" value="1"/>
</dbReference>
<dbReference type="Gene3D" id="3.30.420.10">
    <property type="entry name" value="Ribonuclease H-like superfamily/Ribonuclease H"/>
    <property type="match status" value="1"/>
</dbReference>
<dbReference type="SUPFAM" id="SSF53098">
    <property type="entry name" value="Ribonuclease H-like"/>
    <property type="match status" value="1"/>
</dbReference>
<dbReference type="InterPro" id="IPR044730">
    <property type="entry name" value="RNase_H-like_dom_plant"/>
</dbReference>
<sequence length="539" mass="59519">MTEQQRFKRKFADSDVCNRCNVEKETAIHCVRDCPVVAPLWDSLIDRSHRSIFFSLGLQDWVSFNLSKSWSVKFAITVWQIWKQRNDCIFNSKKENGLALIPLINSHIREIQSFAKLPQSGSLKEKSGHCCYISWEAPSAGWIKLNIDGSHQGATGNSACGGVARDDNGKWIFGFIKNLGKKNSTVAEMWGVLIGLQIAKEKGYTRVVVESDSRDVLALIEKTTESNQQMHMLARRIRDLYKEDVEIVLSHAYREANKLADALAVQGHRFGFDTLVLDDPPSWCCKLCQDDARGLGSSRWRIGVKSMDWVGPSKVGSPSRRKEGSSSSPKPVDDVEMDIAESCSAGLATSEVKSKVPRKFGPQGKAQCVEKGAAVGLVSKASPSGYIVELPSDEEEGGPSALVPFSRPSLVSDMVMGFDKVSLKRKGEEVTSPLKVKKRRVVDKGISEKASISFVLEDDVDMSPKGFSPGKGPAKKVKRKVKHKLFDLNDDALVEVQVESENFFPEDWFCFNARRVRSGDALSERNGSGGWPAAATQGP</sequence>
<comment type="caution">
    <text evidence="3">The sequence shown here is derived from an EMBL/GenBank/DDBJ whole genome shotgun (WGS) entry which is preliminary data.</text>
</comment>
<dbReference type="Proteomes" id="UP000634136">
    <property type="component" value="Unassembled WGS sequence"/>
</dbReference>
<organism evidence="3 4">
    <name type="scientific">Senna tora</name>
    <dbReference type="NCBI Taxonomy" id="362788"/>
    <lineage>
        <taxon>Eukaryota</taxon>
        <taxon>Viridiplantae</taxon>
        <taxon>Streptophyta</taxon>
        <taxon>Embryophyta</taxon>
        <taxon>Tracheophyta</taxon>
        <taxon>Spermatophyta</taxon>
        <taxon>Magnoliopsida</taxon>
        <taxon>eudicotyledons</taxon>
        <taxon>Gunneridae</taxon>
        <taxon>Pentapetalae</taxon>
        <taxon>rosids</taxon>
        <taxon>fabids</taxon>
        <taxon>Fabales</taxon>
        <taxon>Fabaceae</taxon>
        <taxon>Caesalpinioideae</taxon>
        <taxon>Cassia clade</taxon>
        <taxon>Senna</taxon>
    </lineage>
</organism>
<dbReference type="CDD" id="cd06222">
    <property type="entry name" value="RNase_H_like"/>
    <property type="match status" value="1"/>
</dbReference>
<keyword evidence="3" id="KW-0695">RNA-directed DNA polymerase</keyword>
<proteinExistence type="predicted"/>
<evidence type="ECO:0000313" key="4">
    <source>
        <dbReference type="Proteomes" id="UP000634136"/>
    </source>
</evidence>
<dbReference type="AlphaFoldDB" id="A0A834XFX3"/>
<name>A0A834XFX3_9FABA</name>
<dbReference type="InterPro" id="IPR053151">
    <property type="entry name" value="RNase_H-like"/>
</dbReference>
<keyword evidence="3" id="KW-0548">Nucleotidyltransferase</keyword>
<keyword evidence="4" id="KW-1185">Reference proteome</keyword>
<dbReference type="PROSITE" id="PS50879">
    <property type="entry name" value="RNASE_H_1"/>
    <property type="match status" value="1"/>
</dbReference>
<dbReference type="GO" id="GO:0004523">
    <property type="term" value="F:RNA-DNA hybrid ribonuclease activity"/>
    <property type="evidence" value="ECO:0007669"/>
    <property type="project" value="InterPro"/>
</dbReference>
<dbReference type="GO" id="GO:0003676">
    <property type="term" value="F:nucleic acid binding"/>
    <property type="evidence" value="ECO:0007669"/>
    <property type="project" value="InterPro"/>
</dbReference>
<feature type="domain" description="RNase H type-1" evidence="2">
    <location>
        <begin position="139"/>
        <end position="269"/>
    </location>
</feature>
<dbReference type="GO" id="GO:0003964">
    <property type="term" value="F:RNA-directed DNA polymerase activity"/>
    <property type="evidence" value="ECO:0007669"/>
    <property type="project" value="UniProtKB-KW"/>
</dbReference>
<gene>
    <name evidence="3" type="ORF">G2W53_001640</name>
</gene>
<dbReference type="InterPro" id="IPR002156">
    <property type="entry name" value="RNaseH_domain"/>
</dbReference>
<dbReference type="PANTHER" id="PTHR47723">
    <property type="entry name" value="OS05G0353850 PROTEIN"/>
    <property type="match status" value="1"/>
</dbReference>
<evidence type="ECO:0000313" key="3">
    <source>
        <dbReference type="EMBL" id="KAF7844735.1"/>
    </source>
</evidence>
<evidence type="ECO:0000256" key="1">
    <source>
        <dbReference type="SAM" id="MobiDB-lite"/>
    </source>
</evidence>
<reference evidence="3" key="1">
    <citation type="submission" date="2020-09" db="EMBL/GenBank/DDBJ databases">
        <title>Genome-Enabled Discovery of Anthraquinone Biosynthesis in Senna tora.</title>
        <authorList>
            <person name="Kang S.-H."/>
            <person name="Pandey R.P."/>
            <person name="Lee C.-M."/>
            <person name="Sim J.-S."/>
            <person name="Jeong J.-T."/>
            <person name="Choi B.-S."/>
            <person name="Jung M."/>
            <person name="Ginzburg D."/>
            <person name="Zhao K."/>
            <person name="Won S.Y."/>
            <person name="Oh T.-J."/>
            <person name="Yu Y."/>
            <person name="Kim N.-H."/>
            <person name="Lee O.R."/>
            <person name="Lee T.-H."/>
            <person name="Bashyal P."/>
            <person name="Kim T.-S."/>
            <person name="Lee W.-H."/>
            <person name="Kawkins C."/>
            <person name="Kim C.-K."/>
            <person name="Kim J.S."/>
            <person name="Ahn B.O."/>
            <person name="Rhee S.Y."/>
            <person name="Sohng J.K."/>
        </authorList>
    </citation>
    <scope>NUCLEOTIDE SEQUENCE</scope>
    <source>
        <tissue evidence="3">Leaf</tissue>
    </source>
</reference>
<protein>
    <submittedName>
        <fullName evidence="3">Putative reverse transcriptase</fullName>
    </submittedName>
</protein>
<keyword evidence="3" id="KW-0808">Transferase</keyword>
<accession>A0A834XFX3</accession>
<dbReference type="Pfam" id="PF13456">
    <property type="entry name" value="RVT_3"/>
    <property type="match status" value="1"/>
</dbReference>
<dbReference type="OrthoDB" id="1906820at2759"/>
<dbReference type="InterPro" id="IPR012337">
    <property type="entry name" value="RNaseH-like_sf"/>
</dbReference>
<feature type="region of interest" description="Disordered" evidence="1">
    <location>
        <begin position="311"/>
        <end position="334"/>
    </location>
</feature>
<dbReference type="InterPro" id="IPR036397">
    <property type="entry name" value="RNaseH_sf"/>
</dbReference>
<evidence type="ECO:0000259" key="2">
    <source>
        <dbReference type="PROSITE" id="PS50879"/>
    </source>
</evidence>
<dbReference type="EMBL" id="JAAIUW010000001">
    <property type="protein sequence ID" value="KAF7844735.1"/>
    <property type="molecule type" value="Genomic_DNA"/>
</dbReference>